<organism evidence="2 3">
    <name type="scientific">Symbiodinium pilosum</name>
    <name type="common">Dinoflagellate</name>
    <dbReference type="NCBI Taxonomy" id="2952"/>
    <lineage>
        <taxon>Eukaryota</taxon>
        <taxon>Sar</taxon>
        <taxon>Alveolata</taxon>
        <taxon>Dinophyceae</taxon>
        <taxon>Suessiales</taxon>
        <taxon>Symbiodiniaceae</taxon>
        <taxon>Symbiodinium</taxon>
    </lineage>
</organism>
<dbReference type="Proteomes" id="UP000649617">
    <property type="component" value="Unassembled WGS sequence"/>
</dbReference>
<dbReference type="Pfam" id="PF00561">
    <property type="entry name" value="Abhydrolase_1"/>
    <property type="match status" value="1"/>
</dbReference>
<sequence>VVRLKQFVDSVMDILAKAPEGDLHLLDGTVLPYEVLGDVDACPLIWGHGLGPTDPRKMDHRTCESFPLISAGSSTACKGGGGVTWPFNVVTYDARGHGRSSGWEAQADCVQQFHWRSLAFDMLSVANQFRNARTRKLSGTLLGGYSMGASTALWAAYLCPTAVRGLVLLSVTTAWEIRSARRSNLLKNAEMLQATDPAAADVVRGAAFADLPSLEDLAAAKLRMPVLLCAARDDTTHPAVVAERLSQVLPQADMLVKDTKTELVDAFPLHLQTWLQQNFQDQIRVEE</sequence>
<keyword evidence="3" id="KW-1185">Reference proteome</keyword>
<dbReference type="SUPFAM" id="SSF53474">
    <property type="entry name" value="alpha/beta-Hydrolases"/>
    <property type="match status" value="1"/>
</dbReference>
<name>A0A812N4S5_SYMPI</name>
<dbReference type="PANTHER" id="PTHR43798">
    <property type="entry name" value="MONOACYLGLYCEROL LIPASE"/>
    <property type="match status" value="1"/>
</dbReference>
<dbReference type="PANTHER" id="PTHR43798:SF33">
    <property type="entry name" value="HYDROLASE, PUTATIVE (AFU_ORTHOLOGUE AFUA_2G14860)-RELATED"/>
    <property type="match status" value="1"/>
</dbReference>
<dbReference type="InterPro" id="IPR029058">
    <property type="entry name" value="AB_hydrolase_fold"/>
</dbReference>
<accession>A0A812N4S5</accession>
<dbReference type="Gene3D" id="3.40.50.1820">
    <property type="entry name" value="alpha/beta hydrolase"/>
    <property type="match status" value="1"/>
</dbReference>
<dbReference type="GO" id="GO:0016020">
    <property type="term" value="C:membrane"/>
    <property type="evidence" value="ECO:0007669"/>
    <property type="project" value="TreeGrafter"/>
</dbReference>
<dbReference type="InterPro" id="IPR050266">
    <property type="entry name" value="AB_hydrolase_sf"/>
</dbReference>
<reference evidence="2" key="1">
    <citation type="submission" date="2021-02" db="EMBL/GenBank/DDBJ databases">
        <authorList>
            <person name="Dougan E. K."/>
            <person name="Rhodes N."/>
            <person name="Thang M."/>
            <person name="Chan C."/>
        </authorList>
    </citation>
    <scope>NUCLEOTIDE SEQUENCE</scope>
</reference>
<dbReference type="OrthoDB" id="294052at2759"/>
<dbReference type="EMBL" id="CAJNIZ010008813">
    <property type="protein sequence ID" value="CAE7272332.1"/>
    <property type="molecule type" value="Genomic_DNA"/>
</dbReference>
<comment type="caution">
    <text evidence="2">The sequence shown here is derived from an EMBL/GenBank/DDBJ whole genome shotgun (WGS) entry which is preliminary data.</text>
</comment>
<feature type="non-terminal residue" evidence="2">
    <location>
        <position position="1"/>
    </location>
</feature>
<evidence type="ECO:0000313" key="2">
    <source>
        <dbReference type="EMBL" id="CAE7272332.1"/>
    </source>
</evidence>
<dbReference type="AlphaFoldDB" id="A0A812N4S5"/>
<gene>
    <name evidence="2" type="primary">Clec16a</name>
    <name evidence="2" type="ORF">SPIL2461_LOCUS6012</name>
</gene>
<feature type="domain" description="AB hydrolase-1" evidence="1">
    <location>
        <begin position="87"/>
        <end position="195"/>
    </location>
</feature>
<proteinExistence type="predicted"/>
<evidence type="ECO:0000259" key="1">
    <source>
        <dbReference type="Pfam" id="PF00561"/>
    </source>
</evidence>
<dbReference type="InterPro" id="IPR000073">
    <property type="entry name" value="AB_hydrolase_1"/>
</dbReference>
<evidence type="ECO:0000313" key="3">
    <source>
        <dbReference type="Proteomes" id="UP000649617"/>
    </source>
</evidence>
<protein>
    <submittedName>
        <fullName evidence="2">Clec16a protein</fullName>
    </submittedName>
</protein>